<evidence type="ECO:0000313" key="2">
    <source>
        <dbReference type="Proteomes" id="UP000324222"/>
    </source>
</evidence>
<dbReference type="AlphaFoldDB" id="A0A5B7I7R5"/>
<reference evidence="1 2" key="1">
    <citation type="submission" date="2019-05" db="EMBL/GenBank/DDBJ databases">
        <title>Another draft genome of Portunus trituberculatus and its Hox gene families provides insights of decapod evolution.</title>
        <authorList>
            <person name="Jeong J.-H."/>
            <person name="Song I."/>
            <person name="Kim S."/>
            <person name="Choi T."/>
            <person name="Kim D."/>
            <person name="Ryu S."/>
            <person name="Kim W."/>
        </authorList>
    </citation>
    <scope>NUCLEOTIDE SEQUENCE [LARGE SCALE GENOMIC DNA]</scope>
    <source>
        <tissue evidence="1">Muscle</tissue>
    </source>
</reference>
<comment type="caution">
    <text evidence="1">The sequence shown here is derived from an EMBL/GenBank/DDBJ whole genome shotgun (WGS) entry which is preliminary data.</text>
</comment>
<dbReference type="Proteomes" id="UP000324222">
    <property type="component" value="Unassembled WGS sequence"/>
</dbReference>
<evidence type="ECO:0000313" key="1">
    <source>
        <dbReference type="EMBL" id="MPC81451.1"/>
    </source>
</evidence>
<sequence length="60" mass="7177">MERYQRLHTAPHGPPSSFLAGPSRFTRLCYQWMEQVRAADEYLNNYTSVFYEADSFTYYI</sequence>
<keyword evidence="2" id="KW-1185">Reference proteome</keyword>
<accession>A0A5B7I7R5</accession>
<proteinExistence type="predicted"/>
<name>A0A5B7I7R5_PORTR</name>
<gene>
    <name evidence="1" type="ORF">E2C01_076068</name>
</gene>
<dbReference type="EMBL" id="VSRR010056982">
    <property type="protein sequence ID" value="MPC81451.1"/>
    <property type="molecule type" value="Genomic_DNA"/>
</dbReference>
<protein>
    <submittedName>
        <fullName evidence="1">Uncharacterized protein</fullName>
    </submittedName>
</protein>
<organism evidence="1 2">
    <name type="scientific">Portunus trituberculatus</name>
    <name type="common">Swimming crab</name>
    <name type="synonym">Neptunus trituberculatus</name>
    <dbReference type="NCBI Taxonomy" id="210409"/>
    <lineage>
        <taxon>Eukaryota</taxon>
        <taxon>Metazoa</taxon>
        <taxon>Ecdysozoa</taxon>
        <taxon>Arthropoda</taxon>
        <taxon>Crustacea</taxon>
        <taxon>Multicrustacea</taxon>
        <taxon>Malacostraca</taxon>
        <taxon>Eumalacostraca</taxon>
        <taxon>Eucarida</taxon>
        <taxon>Decapoda</taxon>
        <taxon>Pleocyemata</taxon>
        <taxon>Brachyura</taxon>
        <taxon>Eubrachyura</taxon>
        <taxon>Portunoidea</taxon>
        <taxon>Portunidae</taxon>
        <taxon>Portuninae</taxon>
        <taxon>Portunus</taxon>
    </lineage>
</organism>